<sequence length="892" mass="96538">MAKRKRNNNGESAAVNTGTTSKKVKSTAPKPTQTSTTIQIVAGSYDRVLHGITATISPNDRVDFADTFLFNAHDSAIRCLALSPPSAPVPKQTQKVILASGSSDERINLYHLSAHTPSHIAAPAVGTLKASVQNSQNKVLGSLSQHRSSVTALYFPTRSKLMSSAEDNTIAVTRTRDWSLLSEIKAPVPKPVGRPSGDTAPLGGAPSGVNDFAVHPSMKLMISVGKGEKSMRLWNLVTGKKAGVLTFEREMLGQVGEGKFSSGEGRKVAWGATNAGEEFCVGFDKGALIFGMDCKPKCKVVPQPRDKKHQSKIHQLCYVQVDEEKEIYVLALSTEDGRILFYSTRPEDLTTALPAENGRDTPLPSAKLIAVVDSKDDDEGKDAKADERVPRIKDFTAMVVGEGAEKTICIIAGRSDGGVKVFRLPASDLTKKSDEVQEVGKLLGTYETGNRITCIESFVMLPQFEGDDALELEDFEGFDEADDVEENNSSSSDSETAQSLKYEIAISDRLIRIDFIPSIPNITCKQTFLSSLFYTHIPISIKPLIKTMAQKVLLTGANGFLGSHILSELLKSGFNVRSVVRSQAKVSQIQQDFSTYTSQMDFAIVPDMTAPNAFDSAVQSTPPLTAVIHQASPFFFANITSNADFLDPAIQGTTALLHSIKSHAPSVKRVIYTSSCAAVLDFDAPVASNPAKIYTSEDWNPITYPQALSGTKAHGYRASKKFAELAAWNFVKEEKPAFDLVSINPPMIWGPAAHTIKSIAEVGESNARVYQQFVNSKKDAALPANGLHLYVDVRDLAVAHVKALTEPKAGGERIIVCARAISSQGICDVLRKNIPELEERTPVGKPGTNSLPEGAFGASNEKAKRILGCVFRSEEETFVEMGKQLLEIEARS</sequence>
<dbReference type="InterPro" id="IPR015943">
    <property type="entry name" value="WD40/YVTN_repeat-like_dom_sf"/>
</dbReference>
<dbReference type="SUPFAM" id="SSF51735">
    <property type="entry name" value="NAD(P)-binding Rossmann-fold domains"/>
    <property type="match status" value="1"/>
</dbReference>
<dbReference type="InterPro" id="IPR001509">
    <property type="entry name" value="Epimerase_deHydtase"/>
</dbReference>
<dbReference type="InterPro" id="IPR036291">
    <property type="entry name" value="NAD(P)-bd_dom_sf"/>
</dbReference>
<proteinExistence type="inferred from homology"/>
<feature type="domain" description="NAD-dependent epimerase/dehydratase" evidence="4">
    <location>
        <begin position="552"/>
        <end position="815"/>
    </location>
</feature>
<dbReference type="GO" id="GO:0016491">
    <property type="term" value="F:oxidoreductase activity"/>
    <property type="evidence" value="ECO:0007669"/>
    <property type="project" value="UniProtKB-KW"/>
</dbReference>
<keyword evidence="1" id="KW-0560">Oxidoreductase</keyword>
<feature type="compositionally biased region" description="Polar residues" evidence="3">
    <location>
        <begin position="9"/>
        <end position="21"/>
    </location>
</feature>
<comment type="similarity">
    <text evidence="2">Belongs to the NAD(P)-dependent epimerase/dehydratase family. Dihydroflavonol-4-reductase subfamily.</text>
</comment>
<dbReference type="PANTHER" id="PTHR44675">
    <property type="entry name" value="PAK1 INTERACTING PROTEIN 1"/>
    <property type="match status" value="1"/>
</dbReference>
<dbReference type="InterPro" id="IPR036322">
    <property type="entry name" value="WD40_repeat_dom_sf"/>
</dbReference>
<name>A0A8H8QWJ1_9HELO</name>
<dbReference type="EMBL" id="QGMH01000159">
    <property type="protein sequence ID" value="TVY23836.1"/>
    <property type="molecule type" value="Genomic_DNA"/>
</dbReference>
<dbReference type="OrthoDB" id="308449at2759"/>
<evidence type="ECO:0000313" key="5">
    <source>
        <dbReference type="EMBL" id="TVY23836.1"/>
    </source>
</evidence>
<dbReference type="Proteomes" id="UP000431533">
    <property type="component" value="Unassembled WGS sequence"/>
</dbReference>
<dbReference type="SUPFAM" id="SSF50978">
    <property type="entry name" value="WD40 repeat-like"/>
    <property type="match status" value="1"/>
</dbReference>
<dbReference type="RefSeq" id="XP_031002624.1">
    <property type="nucleotide sequence ID" value="XM_031152114.1"/>
</dbReference>
<dbReference type="InterPro" id="IPR001680">
    <property type="entry name" value="WD40_rpt"/>
</dbReference>
<organism evidence="5 6">
    <name type="scientific">Lachnellula hyalina</name>
    <dbReference type="NCBI Taxonomy" id="1316788"/>
    <lineage>
        <taxon>Eukaryota</taxon>
        <taxon>Fungi</taxon>
        <taxon>Dikarya</taxon>
        <taxon>Ascomycota</taxon>
        <taxon>Pezizomycotina</taxon>
        <taxon>Leotiomycetes</taxon>
        <taxon>Helotiales</taxon>
        <taxon>Lachnaceae</taxon>
        <taxon>Lachnellula</taxon>
    </lineage>
</organism>
<keyword evidence="6" id="KW-1185">Reference proteome</keyword>
<dbReference type="PANTHER" id="PTHR44675:SF1">
    <property type="entry name" value="P21-ACTIVATED PROTEIN KINASE-INTERACTING PROTEIN 1"/>
    <property type="match status" value="1"/>
</dbReference>
<dbReference type="GeneID" id="41987382"/>
<dbReference type="Gene3D" id="3.40.50.720">
    <property type="entry name" value="NAD(P)-binding Rossmann-like Domain"/>
    <property type="match status" value="1"/>
</dbReference>
<protein>
    <submittedName>
        <fullName evidence="5">Ketoreductase</fullName>
    </submittedName>
</protein>
<evidence type="ECO:0000256" key="1">
    <source>
        <dbReference type="ARBA" id="ARBA00023002"/>
    </source>
</evidence>
<feature type="region of interest" description="Disordered" evidence="3">
    <location>
        <begin position="1"/>
        <end position="33"/>
    </location>
</feature>
<evidence type="ECO:0000313" key="6">
    <source>
        <dbReference type="Proteomes" id="UP000431533"/>
    </source>
</evidence>
<comment type="caution">
    <text evidence="5">The sequence shown here is derived from an EMBL/GenBank/DDBJ whole genome shotgun (WGS) entry which is preliminary data.</text>
</comment>
<dbReference type="SMART" id="SM00320">
    <property type="entry name" value="WD40"/>
    <property type="match status" value="3"/>
</dbReference>
<evidence type="ECO:0000256" key="3">
    <source>
        <dbReference type="SAM" id="MobiDB-lite"/>
    </source>
</evidence>
<reference evidence="5 6" key="1">
    <citation type="submission" date="2018-05" db="EMBL/GenBank/DDBJ databases">
        <title>Genome sequencing and assembly of the regulated plant pathogen Lachnellula willkommii and related sister species for the development of diagnostic species identification markers.</title>
        <authorList>
            <person name="Giroux E."/>
            <person name="Bilodeau G."/>
        </authorList>
    </citation>
    <scope>NUCLEOTIDE SEQUENCE [LARGE SCALE GENOMIC DNA]</scope>
    <source>
        <strain evidence="5 6">CBS 185.66</strain>
    </source>
</reference>
<dbReference type="CDD" id="cd05227">
    <property type="entry name" value="AR_SDR_e"/>
    <property type="match status" value="1"/>
</dbReference>
<dbReference type="InterPro" id="IPR051959">
    <property type="entry name" value="PAK1-Kinase_Regulator"/>
</dbReference>
<dbReference type="AlphaFoldDB" id="A0A8H8QWJ1"/>
<dbReference type="Pfam" id="PF00400">
    <property type="entry name" value="WD40"/>
    <property type="match status" value="1"/>
</dbReference>
<accession>A0A8H8QWJ1</accession>
<evidence type="ECO:0000256" key="2">
    <source>
        <dbReference type="ARBA" id="ARBA00023445"/>
    </source>
</evidence>
<dbReference type="Gene3D" id="2.130.10.10">
    <property type="entry name" value="YVTN repeat-like/Quinoprotein amine dehydrogenase"/>
    <property type="match status" value="1"/>
</dbReference>
<evidence type="ECO:0000259" key="4">
    <source>
        <dbReference type="Pfam" id="PF01370"/>
    </source>
</evidence>
<dbReference type="FunFam" id="3.40.50.720:FF:000191">
    <property type="entry name" value="Methylglyoxal reductase (NADPH-dependent)"/>
    <property type="match status" value="1"/>
</dbReference>
<gene>
    <name evidence="5" type="primary">azaE_0</name>
    <name evidence="5" type="ORF">LHYA1_G007184</name>
</gene>
<dbReference type="Pfam" id="PF01370">
    <property type="entry name" value="Epimerase"/>
    <property type="match status" value="1"/>
</dbReference>